<proteinExistence type="predicted"/>
<dbReference type="EMBL" id="FPHY01000070">
    <property type="protein sequence ID" value="SFV86284.1"/>
    <property type="molecule type" value="Genomic_DNA"/>
</dbReference>
<evidence type="ECO:0000313" key="1">
    <source>
        <dbReference type="EMBL" id="SFV86284.1"/>
    </source>
</evidence>
<dbReference type="EMBL" id="FPHZ01000227">
    <property type="protein sequence ID" value="SFV89413.1"/>
    <property type="molecule type" value="Genomic_DNA"/>
</dbReference>
<evidence type="ECO:0000313" key="2">
    <source>
        <dbReference type="EMBL" id="SFV89413.1"/>
    </source>
</evidence>
<organism evidence="1">
    <name type="scientific">hydrothermal vent metagenome</name>
    <dbReference type="NCBI Taxonomy" id="652676"/>
    <lineage>
        <taxon>unclassified sequences</taxon>
        <taxon>metagenomes</taxon>
        <taxon>ecological metagenomes</taxon>
    </lineage>
</organism>
<protein>
    <submittedName>
        <fullName evidence="1">Uncharacterized protein</fullName>
    </submittedName>
</protein>
<accession>A0A1W1DX14</accession>
<dbReference type="AlphaFoldDB" id="A0A1W1DX14"/>
<gene>
    <name evidence="1" type="ORF">MNB_SUP05-SYMBIONT-4-741</name>
    <name evidence="2" type="ORF">MNB_SUP05-SYMBIONT-5-788</name>
</gene>
<name>A0A1W1DX14_9ZZZZ</name>
<sequence>MNNHQNTISYQFENFLKTPLALLGVDLKNSQINKICHFANHPYLCKGLIV</sequence>
<reference evidence="1" key="1">
    <citation type="submission" date="2016-10" db="EMBL/GenBank/DDBJ databases">
        <authorList>
            <person name="de Groot N.N."/>
        </authorList>
    </citation>
    <scope>NUCLEOTIDE SEQUENCE</scope>
</reference>